<dbReference type="GO" id="GO:0003676">
    <property type="term" value="F:nucleic acid binding"/>
    <property type="evidence" value="ECO:0007669"/>
    <property type="project" value="InterPro"/>
</dbReference>
<keyword evidence="1" id="KW-0863">Zinc-finger</keyword>
<feature type="region of interest" description="Disordered" evidence="2">
    <location>
        <begin position="258"/>
        <end position="281"/>
    </location>
</feature>
<dbReference type="SUPFAM" id="SSF57756">
    <property type="entry name" value="Retrovirus zinc finger-like domains"/>
    <property type="match status" value="1"/>
</dbReference>
<accession>A0A8S9WUH9</accession>
<evidence type="ECO:0000313" key="4">
    <source>
        <dbReference type="EMBL" id="KAF6199035.1"/>
    </source>
</evidence>
<dbReference type="Pfam" id="PF00098">
    <property type="entry name" value="zf-CCHC"/>
    <property type="match status" value="1"/>
</dbReference>
<dbReference type="PROSITE" id="PS50158">
    <property type="entry name" value="ZF_CCHC"/>
    <property type="match status" value="1"/>
</dbReference>
<keyword evidence="1" id="KW-0862">Zinc</keyword>
<name>A0A8S9WUH9_APOLU</name>
<feature type="compositionally biased region" description="Basic and acidic residues" evidence="2">
    <location>
        <begin position="141"/>
        <end position="157"/>
    </location>
</feature>
<keyword evidence="5" id="KW-1185">Reference proteome</keyword>
<evidence type="ECO:0000313" key="5">
    <source>
        <dbReference type="Proteomes" id="UP000466442"/>
    </source>
</evidence>
<feature type="region of interest" description="Disordered" evidence="2">
    <location>
        <begin position="122"/>
        <end position="207"/>
    </location>
</feature>
<sequence>MESSDRNVRTNMRREQSDEEENRIRRVVNELIEKKRRDFRLRQRDMKCWKCGRTGHWRRECWNAERKEKLVTTTQAQELVNERRASACREKENYRSHEDHDRRECDKVVHHYQQDDGFRKRFEFGRGSGRRGGRGQGGLGYDDRIFQRDKGGAPRKDRPYRRGPHEGGRGRTRELRATSKQDNTLIERKAKDTPESTPEYNLSKVSKGKDLSPCEKMHTLCKKKEEEVDKEEECENIEIPQRVGKQWDVLDIDIQYKDSGTGRGGHERGCGGFKDNQDRPPIVQPWEREYVCSISPKEILSRHKTADRCGFSST</sequence>
<dbReference type="GO" id="GO:0008270">
    <property type="term" value="F:zinc ion binding"/>
    <property type="evidence" value="ECO:0007669"/>
    <property type="project" value="UniProtKB-KW"/>
</dbReference>
<evidence type="ECO:0000256" key="1">
    <source>
        <dbReference type="PROSITE-ProRule" id="PRU00047"/>
    </source>
</evidence>
<dbReference type="Proteomes" id="UP000466442">
    <property type="component" value="Unassembled WGS sequence"/>
</dbReference>
<feature type="compositionally biased region" description="Polar residues" evidence="2">
    <location>
        <begin position="195"/>
        <end position="204"/>
    </location>
</feature>
<comment type="caution">
    <text evidence="4">The sequence shown here is derived from an EMBL/GenBank/DDBJ whole genome shotgun (WGS) entry which is preliminary data.</text>
</comment>
<protein>
    <recommendedName>
        <fullName evidence="3">CCHC-type domain-containing protein</fullName>
    </recommendedName>
</protein>
<feature type="region of interest" description="Disordered" evidence="2">
    <location>
        <begin position="1"/>
        <end position="21"/>
    </location>
</feature>
<evidence type="ECO:0000256" key="2">
    <source>
        <dbReference type="SAM" id="MobiDB-lite"/>
    </source>
</evidence>
<gene>
    <name evidence="4" type="ORF">GE061_007060</name>
</gene>
<feature type="compositionally biased region" description="Basic and acidic residues" evidence="2">
    <location>
        <begin position="163"/>
        <end position="194"/>
    </location>
</feature>
<reference evidence="4" key="1">
    <citation type="journal article" date="2021" name="Mol. Ecol. Resour.">
        <title>Apolygus lucorum genome provides insights into omnivorousness and mesophyll feeding.</title>
        <authorList>
            <person name="Liu Y."/>
            <person name="Liu H."/>
            <person name="Wang H."/>
            <person name="Huang T."/>
            <person name="Liu B."/>
            <person name="Yang B."/>
            <person name="Yin L."/>
            <person name="Li B."/>
            <person name="Zhang Y."/>
            <person name="Zhang S."/>
            <person name="Jiang F."/>
            <person name="Zhang X."/>
            <person name="Ren Y."/>
            <person name="Wang B."/>
            <person name="Wang S."/>
            <person name="Lu Y."/>
            <person name="Wu K."/>
            <person name="Fan W."/>
            <person name="Wang G."/>
        </authorList>
    </citation>
    <scope>NUCLEOTIDE SEQUENCE</scope>
    <source>
        <strain evidence="4">12Hb</strain>
    </source>
</reference>
<dbReference type="AlphaFoldDB" id="A0A8S9WUH9"/>
<dbReference type="EMBL" id="WIXP02000015">
    <property type="protein sequence ID" value="KAF6199035.1"/>
    <property type="molecule type" value="Genomic_DNA"/>
</dbReference>
<organism evidence="4 5">
    <name type="scientific">Apolygus lucorum</name>
    <name type="common">Small green plant bug</name>
    <name type="synonym">Lygocoris lucorum</name>
    <dbReference type="NCBI Taxonomy" id="248454"/>
    <lineage>
        <taxon>Eukaryota</taxon>
        <taxon>Metazoa</taxon>
        <taxon>Ecdysozoa</taxon>
        <taxon>Arthropoda</taxon>
        <taxon>Hexapoda</taxon>
        <taxon>Insecta</taxon>
        <taxon>Pterygota</taxon>
        <taxon>Neoptera</taxon>
        <taxon>Paraneoptera</taxon>
        <taxon>Hemiptera</taxon>
        <taxon>Heteroptera</taxon>
        <taxon>Panheteroptera</taxon>
        <taxon>Cimicomorpha</taxon>
        <taxon>Miridae</taxon>
        <taxon>Mirini</taxon>
        <taxon>Apolygus</taxon>
    </lineage>
</organism>
<evidence type="ECO:0000259" key="3">
    <source>
        <dbReference type="PROSITE" id="PS50158"/>
    </source>
</evidence>
<dbReference type="SMART" id="SM00343">
    <property type="entry name" value="ZnF_C2HC"/>
    <property type="match status" value="1"/>
</dbReference>
<dbReference type="Gene3D" id="4.10.60.10">
    <property type="entry name" value="Zinc finger, CCHC-type"/>
    <property type="match status" value="1"/>
</dbReference>
<dbReference type="InterPro" id="IPR001878">
    <property type="entry name" value="Znf_CCHC"/>
</dbReference>
<proteinExistence type="predicted"/>
<feature type="domain" description="CCHC-type" evidence="3">
    <location>
        <begin position="47"/>
        <end position="61"/>
    </location>
</feature>
<dbReference type="InterPro" id="IPR036875">
    <property type="entry name" value="Znf_CCHC_sf"/>
</dbReference>
<keyword evidence="1" id="KW-0479">Metal-binding</keyword>